<evidence type="ECO:0000259" key="2">
    <source>
        <dbReference type="PROSITE" id="PS50930"/>
    </source>
</evidence>
<dbReference type="SMART" id="SM00850">
    <property type="entry name" value="LytTR"/>
    <property type="match status" value="1"/>
</dbReference>
<dbReference type="PROSITE" id="PS50930">
    <property type="entry name" value="HTH_LYTTR"/>
    <property type="match status" value="1"/>
</dbReference>
<reference evidence="3 4" key="1">
    <citation type="submission" date="2020-08" db="EMBL/GenBank/DDBJ databases">
        <title>Genomic Encyclopedia of Type Strains, Phase IV (KMG-IV): sequencing the most valuable type-strain genomes for metagenomic binning, comparative biology and taxonomic classification.</title>
        <authorList>
            <person name="Goeker M."/>
        </authorList>
    </citation>
    <scope>NUCLEOTIDE SEQUENCE [LARGE SCALE GENOMIC DNA]</scope>
    <source>
        <strain evidence="3 4">DSM 25079</strain>
    </source>
</reference>
<evidence type="ECO:0000256" key="1">
    <source>
        <dbReference type="SAM" id="Phobius"/>
    </source>
</evidence>
<dbReference type="GO" id="GO:0003677">
    <property type="term" value="F:DNA binding"/>
    <property type="evidence" value="ECO:0007669"/>
    <property type="project" value="InterPro"/>
</dbReference>
<gene>
    <name evidence="3" type="ORF">FHS49_000915</name>
</gene>
<sequence length="290" mass="32551">MRYLTFESRLRDTLFSPEDVKSFLVVFAIMEAIALPLGWLNAGRTSGWPIESAMVFWIGASLLTLVVYEFTTRGARILLKPWQPPLWVVLIAGAILATPLLELGKHVYVLRFQSAFVLEDLWRPAPSTSLGAVAPRQTVNILMWLLINLALVHYHGLQRFGYRRTHMQPALQPSSIGSEGIIHPALSPPAFAMRIKKPIGALWALVAEEHYLRVIGEKGEDLILYRISDAIGELEGKETGARVHRSYWVARRAIERTERTVSGPILVLHNGRRIPVSRRNRLAAVEAGLL</sequence>
<feature type="transmembrane region" description="Helical" evidence="1">
    <location>
        <begin position="82"/>
        <end position="101"/>
    </location>
</feature>
<evidence type="ECO:0000313" key="3">
    <source>
        <dbReference type="EMBL" id="MBB5684924.1"/>
    </source>
</evidence>
<keyword evidence="1" id="KW-0472">Membrane</keyword>
<dbReference type="RefSeq" id="WP_184015657.1">
    <property type="nucleotide sequence ID" value="NZ_JACIJC010000001.1"/>
</dbReference>
<dbReference type="Pfam" id="PF04397">
    <property type="entry name" value="LytTR"/>
    <property type="match status" value="1"/>
</dbReference>
<keyword evidence="4" id="KW-1185">Reference proteome</keyword>
<accession>A0A7W9AGB6</accession>
<dbReference type="InterPro" id="IPR007492">
    <property type="entry name" value="LytTR_DNA-bd_dom"/>
</dbReference>
<evidence type="ECO:0000313" key="4">
    <source>
        <dbReference type="Proteomes" id="UP000549617"/>
    </source>
</evidence>
<dbReference type="Gene3D" id="2.40.50.1020">
    <property type="entry name" value="LytTr DNA-binding domain"/>
    <property type="match status" value="1"/>
</dbReference>
<dbReference type="Proteomes" id="UP000549617">
    <property type="component" value="Unassembled WGS sequence"/>
</dbReference>
<feature type="transmembrane region" description="Helical" evidence="1">
    <location>
        <begin position="52"/>
        <end position="70"/>
    </location>
</feature>
<organism evidence="3 4">
    <name type="scientific">Sphingobium boeckii</name>
    <dbReference type="NCBI Taxonomy" id="1082345"/>
    <lineage>
        <taxon>Bacteria</taxon>
        <taxon>Pseudomonadati</taxon>
        <taxon>Pseudomonadota</taxon>
        <taxon>Alphaproteobacteria</taxon>
        <taxon>Sphingomonadales</taxon>
        <taxon>Sphingomonadaceae</taxon>
        <taxon>Sphingobium</taxon>
    </lineage>
</organism>
<dbReference type="AlphaFoldDB" id="A0A7W9AGB6"/>
<name>A0A7W9AGB6_9SPHN</name>
<proteinExistence type="predicted"/>
<comment type="caution">
    <text evidence="3">The sequence shown here is derived from an EMBL/GenBank/DDBJ whole genome shotgun (WGS) entry which is preliminary data.</text>
</comment>
<keyword evidence="1" id="KW-1133">Transmembrane helix</keyword>
<feature type="transmembrane region" description="Helical" evidence="1">
    <location>
        <begin position="139"/>
        <end position="157"/>
    </location>
</feature>
<keyword evidence="1" id="KW-0812">Transmembrane</keyword>
<feature type="transmembrane region" description="Helical" evidence="1">
    <location>
        <begin position="20"/>
        <end position="40"/>
    </location>
</feature>
<dbReference type="EMBL" id="JACIJC010000001">
    <property type="protein sequence ID" value="MBB5684924.1"/>
    <property type="molecule type" value="Genomic_DNA"/>
</dbReference>
<feature type="domain" description="HTH LytTR-type" evidence="2">
    <location>
        <begin position="198"/>
        <end position="290"/>
    </location>
</feature>
<protein>
    <recommendedName>
        <fullName evidence="2">HTH LytTR-type domain-containing protein</fullName>
    </recommendedName>
</protein>